<dbReference type="AlphaFoldDB" id="A0A655ZV06"/>
<dbReference type="Proteomes" id="UP000041770">
    <property type="component" value="Unassembled WGS sequence"/>
</dbReference>
<accession>A0A655ZV06</accession>
<protein>
    <submittedName>
        <fullName evidence="1">Uncharacterized protein</fullName>
    </submittedName>
</protein>
<evidence type="ECO:0000313" key="2">
    <source>
        <dbReference type="Proteomes" id="UP000041770"/>
    </source>
</evidence>
<organism evidence="1 2">
    <name type="scientific">Vibrio cholerae</name>
    <dbReference type="NCBI Taxonomy" id="666"/>
    <lineage>
        <taxon>Bacteria</taxon>
        <taxon>Pseudomonadati</taxon>
        <taxon>Pseudomonadota</taxon>
        <taxon>Gammaproteobacteria</taxon>
        <taxon>Vibrionales</taxon>
        <taxon>Vibrionaceae</taxon>
        <taxon>Vibrio</taxon>
    </lineage>
</organism>
<evidence type="ECO:0000313" key="1">
    <source>
        <dbReference type="EMBL" id="CSC81185.1"/>
    </source>
</evidence>
<gene>
    <name evidence="1" type="ORF">ERS013200_02330</name>
</gene>
<proteinExistence type="predicted"/>
<sequence length="51" mass="6034">MTRRQYHVAKINTLNVWANGSRSRVSMQNFCHLSYPLVVRKSLFSLPVKLW</sequence>
<reference evidence="1 2" key="1">
    <citation type="submission" date="2015-07" db="EMBL/GenBank/DDBJ databases">
        <authorList>
            <consortium name="Pathogen Informatics"/>
        </authorList>
    </citation>
    <scope>NUCLEOTIDE SEQUENCE [LARGE SCALE GENOMIC DNA]</scope>
    <source>
        <strain evidence="1 2">A316</strain>
    </source>
</reference>
<name>A0A655ZV06_VIBCL</name>
<dbReference type="EMBL" id="CWQY01000015">
    <property type="protein sequence ID" value="CSC81185.1"/>
    <property type="molecule type" value="Genomic_DNA"/>
</dbReference>